<dbReference type="Pfam" id="PF25053">
    <property type="entry name" value="DUF7791"/>
    <property type="match status" value="1"/>
</dbReference>
<dbReference type="OrthoDB" id="443402at2759"/>
<dbReference type="InterPro" id="IPR056693">
    <property type="entry name" value="DUF7791"/>
</dbReference>
<evidence type="ECO:0000259" key="3">
    <source>
        <dbReference type="Pfam" id="PF25053"/>
    </source>
</evidence>
<reference evidence="4" key="1">
    <citation type="journal article" date="2020" name="Stud. Mycol.">
        <title>101 Dothideomycetes genomes: a test case for predicting lifestyles and emergence of pathogens.</title>
        <authorList>
            <person name="Haridas S."/>
            <person name="Albert R."/>
            <person name="Binder M."/>
            <person name="Bloem J."/>
            <person name="Labutti K."/>
            <person name="Salamov A."/>
            <person name="Andreopoulos B."/>
            <person name="Baker S."/>
            <person name="Barry K."/>
            <person name="Bills G."/>
            <person name="Bluhm B."/>
            <person name="Cannon C."/>
            <person name="Castanera R."/>
            <person name="Culley D."/>
            <person name="Daum C."/>
            <person name="Ezra D."/>
            <person name="Gonzalez J."/>
            <person name="Henrissat B."/>
            <person name="Kuo A."/>
            <person name="Liang C."/>
            <person name="Lipzen A."/>
            <person name="Lutzoni F."/>
            <person name="Magnuson J."/>
            <person name="Mondo S."/>
            <person name="Nolan M."/>
            <person name="Ohm R."/>
            <person name="Pangilinan J."/>
            <person name="Park H.-J."/>
            <person name="Ramirez L."/>
            <person name="Alfaro M."/>
            <person name="Sun H."/>
            <person name="Tritt A."/>
            <person name="Yoshinaga Y."/>
            <person name="Zwiers L.-H."/>
            <person name="Turgeon B."/>
            <person name="Goodwin S."/>
            <person name="Spatafora J."/>
            <person name="Crous P."/>
            <person name="Grigoriev I."/>
        </authorList>
    </citation>
    <scope>NUCLEOTIDE SEQUENCE</scope>
    <source>
        <strain evidence="4">CBS 175.79</strain>
    </source>
</reference>
<evidence type="ECO:0000313" key="4">
    <source>
        <dbReference type="EMBL" id="KAF2012542.1"/>
    </source>
</evidence>
<name>A0A6A5XHF4_9PLEO</name>
<dbReference type="PANTHER" id="PTHR10039:SF5">
    <property type="entry name" value="NACHT DOMAIN-CONTAINING PROTEIN"/>
    <property type="match status" value="1"/>
</dbReference>
<dbReference type="PANTHER" id="PTHR10039">
    <property type="entry name" value="AMELOGENIN"/>
    <property type="match status" value="1"/>
</dbReference>
<proteinExistence type="predicted"/>
<keyword evidence="1" id="KW-0677">Repeat</keyword>
<gene>
    <name evidence="4" type="ORF">BU24DRAFT_494528</name>
</gene>
<dbReference type="InterPro" id="IPR056884">
    <property type="entry name" value="NPHP3-like_N"/>
</dbReference>
<feature type="domain" description="Nephrocystin 3-like N-terminal" evidence="2">
    <location>
        <begin position="266"/>
        <end position="429"/>
    </location>
</feature>
<sequence length="1105" mass="126330">MEALVGIAAFGLACNVMQTIQFSIQAVSMCKAMYAGRSPDRELVGHCNKLKDAVKKLEDPSAAQADPELQAIARNLIGKAEQLDSELTKIANDSGSKVRAVRNTVSYAFSGKRKIRGLEKSIKASQEVMETRILIDLRSQLDRMSQHTRKQLNAVDQRLRTFVAQLELGHYKLDQLIAETGEVKKLIQAEAATTRTHITQQLEHSRTLQISKSRVDTFINSLTYPEMNARRSAIREAGRNSYRWIFKDSRDDDDDDSENDEERKWDSFADWLRSGDSIYWISGKAGSGKSSLIRYLCASAQTRRLLQEWKSNAIILSAFLWNSGTPSQRSQKHIFAALLHQFLLSRDEEVVRLLRENPDLNKSTIDDWSKEEVLTAFEAALKIVNIPVCIFVDGLDEVDRDSHDGETGLLNAIDRMRAVTNVKLCLGSREEAVFQSSLYKYPKLRLQDLNEADIWEYVRRTIGACPSGHLEAVNDSIWLDNLAWKIVRKADGVFLWVHLVTKWICEGLYGFDDAELLHARLEGLHPGLEGLYTSMWSRLNSIDKDQYLTTSSLCFQMVIQFRNLKFIELLFCIDTNLRKALLAGGKDVIEQTILNAAIVFRRQLLVRCAGLLETAWPGEAHDTKLEDVLQYGVSFIHRSARDFLTSTIDGKDILGHFETTEVELNCYYTLSLLATSLVEKSDNPYAGSLRYIKWILQTHKGLHWLDSDVLKKSMLELFDTTMKRRQLLEKDTMKLALGICPASITGVERLIQDFPGQADTWRSRALFLALSYVRETQENCFVNISNDISSLGRVQPYLELIHKLVAGGAEVKDMTVSCDFSWWFMSCTTSTTFIDFLFLLKDFLDYSIDLNHNRVERIPSEEDLARHRDAYVTILMDFFKRGADLSSTTILRIRDPKNNRNSDAPWSFDFGNDGLYRSLILAEMEAREILHGFKDELANWIEDWHGDPRDKQRLLNSLRTPPRRLPRAQYAVIRYADGPIHCIHIDEDRSSRLQHKEFNFSVFVHEMYSYAHGLHTGGKMVDYQEMVDSLVQQKYMQEGAMATQNPLGLNPANDIERFSPHVPLSEMSWEYQGEYDQLMRAMKEGFGKESHVDASGRVNAFRRVT</sequence>
<organism evidence="4 5">
    <name type="scientific">Aaosphaeria arxii CBS 175.79</name>
    <dbReference type="NCBI Taxonomy" id="1450172"/>
    <lineage>
        <taxon>Eukaryota</taxon>
        <taxon>Fungi</taxon>
        <taxon>Dikarya</taxon>
        <taxon>Ascomycota</taxon>
        <taxon>Pezizomycotina</taxon>
        <taxon>Dothideomycetes</taxon>
        <taxon>Pleosporomycetidae</taxon>
        <taxon>Pleosporales</taxon>
        <taxon>Pleosporales incertae sedis</taxon>
        <taxon>Aaosphaeria</taxon>
    </lineage>
</organism>
<evidence type="ECO:0000256" key="1">
    <source>
        <dbReference type="ARBA" id="ARBA00022737"/>
    </source>
</evidence>
<dbReference type="Pfam" id="PF24883">
    <property type="entry name" value="NPHP3_N"/>
    <property type="match status" value="1"/>
</dbReference>
<feature type="domain" description="DUF7791" evidence="3">
    <location>
        <begin position="598"/>
        <end position="647"/>
    </location>
</feature>
<dbReference type="InterPro" id="IPR027417">
    <property type="entry name" value="P-loop_NTPase"/>
</dbReference>
<evidence type="ECO:0000313" key="5">
    <source>
        <dbReference type="Proteomes" id="UP000799778"/>
    </source>
</evidence>
<dbReference type="EMBL" id="ML978072">
    <property type="protein sequence ID" value="KAF2012542.1"/>
    <property type="molecule type" value="Genomic_DNA"/>
</dbReference>
<accession>A0A6A5XHF4</accession>
<dbReference type="GeneID" id="54291455"/>
<protein>
    <submittedName>
        <fullName evidence="4">Uncharacterized protein</fullName>
    </submittedName>
</protein>
<dbReference type="AlphaFoldDB" id="A0A6A5XHF4"/>
<keyword evidence="5" id="KW-1185">Reference proteome</keyword>
<dbReference type="Gene3D" id="3.40.50.300">
    <property type="entry name" value="P-loop containing nucleotide triphosphate hydrolases"/>
    <property type="match status" value="1"/>
</dbReference>
<dbReference type="Proteomes" id="UP000799778">
    <property type="component" value="Unassembled WGS sequence"/>
</dbReference>
<dbReference type="RefSeq" id="XP_033380881.1">
    <property type="nucleotide sequence ID" value="XM_033534058.1"/>
</dbReference>
<evidence type="ECO:0000259" key="2">
    <source>
        <dbReference type="Pfam" id="PF24883"/>
    </source>
</evidence>
<dbReference type="SUPFAM" id="SSF52540">
    <property type="entry name" value="P-loop containing nucleoside triphosphate hydrolases"/>
    <property type="match status" value="1"/>
</dbReference>